<evidence type="ECO:0000256" key="1">
    <source>
        <dbReference type="SAM" id="MobiDB-lite"/>
    </source>
</evidence>
<comment type="caution">
    <text evidence="2">The sequence shown here is derived from an EMBL/GenBank/DDBJ whole genome shotgun (WGS) entry which is preliminary data.</text>
</comment>
<evidence type="ECO:0008006" key="4">
    <source>
        <dbReference type="Google" id="ProtNLM"/>
    </source>
</evidence>
<protein>
    <recommendedName>
        <fullName evidence="4">ANTAR domain-containing protein</fullName>
    </recommendedName>
</protein>
<organism evidence="2 3">
    <name type="scientific">Actinomycetospora endophytica</name>
    <dbReference type="NCBI Taxonomy" id="2291215"/>
    <lineage>
        <taxon>Bacteria</taxon>
        <taxon>Bacillati</taxon>
        <taxon>Actinomycetota</taxon>
        <taxon>Actinomycetes</taxon>
        <taxon>Pseudonocardiales</taxon>
        <taxon>Pseudonocardiaceae</taxon>
        <taxon>Actinomycetospora</taxon>
    </lineage>
</organism>
<sequence length="90" mass="9433">MVRTNPIEAQTRRDIDRARALVARARQLTEGQSAEALRNRAVTEGVSEHAAALAVLAAEAGEELLVETSGGPGRSPLAVPGSRRPRPGPA</sequence>
<dbReference type="EMBL" id="JAJNDB010000004">
    <property type="protein sequence ID" value="MCD2195792.1"/>
    <property type="molecule type" value="Genomic_DNA"/>
</dbReference>
<reference evidence="2 3" key="1">
    <citation type="submission" date="2021-11" db="EMBL/GenBank/DDBJ databases">
        <title>Draft genome sequence of Actinomycetospora sp. SF1 isolated from the rhizosphere soil.</title>
        <authorList>
            <person name="Duangmal K."/>
            <person name="Chantavorakit T."/>
        </authorList>
    </citation>
    <scope>NUCLEOTIDE SEQUENCE [LARGE SCALE GENOMIC DNA]</scope>
    <source>
        <strain evidence="2 3">TBRC 5722</strain>
    </source>
</reference>
<proteinExistence type="predicted"/>
<dbReference type="Proteomes" id="UP001199469">
    <property type="component" value="Unassembled WGS sequence"/>
</dbReference>
<name>A0ABS8PC21_9PSEU</name>
<accession>A0ABS8PC21</accession>
<dbReference type="RefSeq" id="WP_230737234.1">
    <property type="nucleotide sequence ID" value="NZ_JAJNDB010000004.1"/>
</dbReference>
<keyword evidence="3" id="KW-1185">Reference proteome</keyword>
<evidence type="ECO:0000313" key="2">
    <source>
        <dbReference type="EMBL" id="MCD2195792.1"/>
    </source>
</evidence>
<feature type="region of interest" description="Disordered" evidence="1">
    <location>
        <begin position="67"/>
        <end position="90"/>
    </location>
</feature>
<evidence type="ECO:0000313" key="3">
    <source>
        <dbReference type="Proteomes" id="UP001199469"/>
    </source>
</evidence>
<gene>
    <name evidence="2" type="ORF">LQ327_20680</name>
</gene>